<protein>
    <submittedName>
        <fullName evidence="8">CoA ester lyase</fullName>
    </submittedName>
</protein>
<feature type="binding site" evidence="5">
    <location>
        <position position="67"/>
    </location>
    <ligand>
        <name>substrate</name>
    </ligand>
</feature>
<dbReference type="GO" id="GO:0006107">
    <property type="term" value="P:oxaloacetate metabolic process"/>
    <property type="evidence" value="ECO:0007669"/>
    <property type="project" value="TreeGrafter"/>
</dbReference>
<dbReference type="EMBL" id="CP058214">
    <property type="protein sequence ID" value="QPC41294.1"/>
    <property type="molecule type" value="Genomic_DNA"/>
</dbReference>
<dbReference type="GO" id="GO:0000287">
    <property type="term" value="F:magnesium ion binding"/>
    <property type="evidence" value="ECO:0007669"/>
    <property type="project" value="TreeGrafter"/>
</dbReference>
<evidence type="ECO:0000313" key="9">
    <source>
        <dbReference type="Proteomes" id="UP000593594"/>
    </source>
</evidence>
<dbReference type="InterPro" id="IPR011206">
    <property type="entry name" value="Citrate_lyase_beta/mcl1/mcl2"/>
</dbReference>
<dbReference type="KEGG" id="kmn:HW532_00165"/>
<gene>
    <name evidence="8" type="ORF">HW532_00165</name>
</gene>
<dbReference type="SUPFAM" id="SSF51621">
    <property type="entry name" value="Phosphoenolpyruvate/pyruvate domain"/>
    <property type="match status" value="1"/>
</dbReference>
<feature type="binding site" evidence="5">
    <location>
        <position position="129"/>
    </location>
    <ligand>
        <name>substrate</name>
    </ligand>
</feature>
<feature type="domain" description="HpcH/HpaI aldolase/citrate lyase" evidence="7">
    <location>
        <begin position="2"/>
        <end position="229"/>
    </location>
</feature>
<dbReference type="Proteomes" id="UP000593594">
    <property type="component" value="Chromosome"/>
</dbReference>
<dbReference type="RefSeq" id="WP_213162509.1">
    <property type="nucleotide sequence ID" value="NZ_CP058214.1"/>
</dbReference>
<evidence type="ECO:0000256" key="1">
    <source>
        <dbReference type="ARBA" id="ARBA00001946"/>
    </source>
</evidence>
<evidence type="ECO:0000256" key="4">
    <source>
        <dbReference type="ARBA" id="ARBA00022842"/>
    </source>
</evidence>
<dbReference type="Pfam" id="PF03328">
    <property type="entry name" value="HpcH_HpaI"/>
    <property type="match status" value="1"/>
</dbReference>
<evidence type="ECO:0000256" key="2">
    <source>
        <dbReference type="ARBA" id="ARBA00005568"/>
    </source>
</evidence>
<dbReference type="GO" id="GO:0016829">
    <property type="term" value="F:lyase activity"/>
    <property type="evidence" value="ECO:0007669"/>
    <property type="project" value="UniProtKB-KW"/>
</dbReference>
<feature type="binding site" evidence="6">
    <location>
        <position position="129"/>
    </location>
    <ligand>
        <name>Mg(2+)</name>
        <dbReference type="ChEBI" id="CHEBI:18420"/>
    </ligand>
</feature>
<evidence type="ECO:0000256" key="6">
    <source>
        <dbReference type="PIRSR" id="PIRSR015582-2"/>
    </source>
</evidence>
<dbReference type="AlphaFoldDB" id="A0A7S8HAC4"/>
<evidence type="ECO:0000256" key="3">
    <source>
        <dbReference type="ARBA" id="ARBA00022723"/>
    </source>
</evidence>
<keyword evidence="4 6" id="KW-0460">Magnesium</keyword>
<comment type="similarity">
    <text evidence="2">Belongs to the HpcH/HpaI aldolase family.</text>
</comment>
<evidence type="ECO:0000256" key="5">
    <source>
        <dbReference type="PIRSR" id="PIRSR015582-1"/>
    </source>
</evidence>
<proteinExistence type="inferred from homology"/>
<dbReference type="InterPro" id="IPR015813">
    <property type="entry name" value="Pyrv/PenolPyrv_kinase-like_dom"/>
</dbReference>
<evidence type="ECO:0000313" key="8">
    <source>
        <dbReference type="EMBL" id="QPC41294.1"/>
    </source>
</evidence>
<keyword evidence="3 6" id="KW-0479">Metal-binding</keyword>
<comment type="cofactor">
    <cofactor evidence="1">
        <name>Mg(2+)</name>
        <dbReference type="ChEBI" id="CHEBI:18420"/>
    </cofactor>
</comment>
<dbReference type="InterPro" id="IPR040442">
    <property type="entry name" value="Pyrv_kinase-like_dom_sf"/>
</dbReference>
<dbReference type="PANTHER" id="PTHR32308:SF0">
    <property type="entry name" value="HPCH_HPAI ALDOLASE_CITRATE LYASE DOMAIN-CONTAINING PROTEIN"/>
    <property type="match status" value="1"/>
</dbReference>
<keyword evidence="9" id="KW-1185">Reference proteome</keyword>
<dbReference type="InterPro" id="IPR005000">
    <property type="entry name" value="Aldolase/citrate-lyase_domain"/>
</dbReference>
<dbReference type="Gene3D" id="3.20.20.60">
    <property type="entry name" value="Phosphoenolpyruvate-binding domains"/>
    <property type="match status" value="1"/>
</dbReference>
<sequence>MRSLLFVPADSPRKIEKALGSGADAIILDLEDSVALDNKPSARETVARLLPGLSADERADLPRLYVRVNAFDTGLTETDLDAAMAGAPDGIMLPKACGGRDVQSLSALIAAREASDIRGRTRILAIATEHARGVLALADYDSAGERLEGLAWGAEDLSADLGAQAIREADNRYTEPFRVARTGTLFAAVAAGVIPIDGVYGNFRDDAGLRHECAEAARDGFTAKMAIHPAQVPAINEAFTPSGEAVARARRIVDAFAQSGNAGVIGLDGEMLDRPHLTRAERLLERARRYGLA</sequence>
<accession>A0A7S8HAC4</accession>
<feature type="binding site" evidence="6">
    <location>
        <position position="156"/>
    </location>
    <ligand>
        <name>Mg(2+)</name>
        <dbReference type="ChEBI" id="CHEBI:18420"/>
    </ligand>
</feature>
<reference evidence="8 9" key="1">
    <citation type="submission" date="2020-06" db="EMBL/GenBank/DDBJ databases">
        <title>Genome sequence of 2 isolates from Red Sea Mangroves.</title>
        <authorList>
            <person name="Sefrji F."/>
            <person name="Michoud G."/>
            <person name="Merlino G."/>
            <person name="Daffonchio D."/>
        </authorList>
    </citation>
    <scope>NUCLEOTIDE SEQUENCE [LARGE SCALE GENOMIC DNA]</scope>
    <source>
        <strain evidence="8 9">R1DC25</strain>
    </source>
</reference>
<evidence type="ECO:0000259" key="7">
    <source>
        <dbReference type="Pfam" id="PF03328"/>
    </source>
</evidence>
<dbReference type="PIRSF" id="PIRSF015582">
    <property type="entry name" value="Cit_lyase_B"/>
    <property type="match status" value="1"/>
</dbReference>
<organism evidence="8 9">
    <name type="scientific">Kaustia mangrovi</name>
    <dbReference type="NCBI Taxonomy" id="2593653"/>
    <lineage>
        <taxon>Bacteria</taxon>
        <taxon>Pseudomonadati</taxon>
        <taxon>Pseudomonadota</taxon>
        <taxon>Alphaproteobacteria</taxon>
        <taxon>Hyphomicrobiales</taxon>
        <taxon>Parvibaculaceae</taxon>
        <taxon>Kaustia</taxon>
    </lineage>
</organism>
<keyword evidence="8" id="KW-0456">Lyase</keyword>
<name>A0A7S8HAC4_9HYPH</name>
<dbReference type="PANTHER" id="PTHR32308">
    <property type="entry name" value="LYASE BETA SUBUNIT, PUTATIVE (AFU_ORTHOLOGUE AFUA_4G13030)-RELATED"/>
    <property type="match status" value="1"/>
</dbReference>